<feature type="chain" id="PRO_5004579587" description="Insulin-like domain-containing protein" evidence="7">
    <location>
        <begin position="24"/>
        <end position="118"/>
    </location>
</feature>
<evidence type="ECO:0000313" key="10">
    <source>
        <dbReference type="Proteomes" id="UP000014500"/>
    </source>
</evidence>
<reference evidence="10" key="1">
    <citation type="submission" date="2011-05" db="EMBL/GenBank/DDBJ databases">
        <authorList>
            <person name="Richards S.R."/>
            <person name="Qu J."/>
            <person name="Jiang H."/>
            <person name="Jhangiani S.N."/>
            <person name="Agravi P."/>
            <person name="Goodspeed R."/>
            <person name="Gross S."/>
            <person name="Mandapat C."/>
            <person name="Jackson L."/>
            <person name="Mathew T."/>
            <person name="Pu L."/>
            <person name="Thornton R."/>
            <person name="Saada N."/>
            <person name="Wilczek-Boney K.B."/>
            <person name="Lee S."/>
            <person name="Kovar C."/>
            <person name="Wu Y."/>
            <person name="Scherer S.E."/>
            <person name="Worley K.C."/>
            <person name="Muzny D.M."/>
            <person name="Gibbs R."/>
        </authorList>
    </citation>
    <scope>NUCLEOTIDE SEQUENCE</scope>
    <source>
        <strain evidence="10">Brora</strain>
    </source>
</reference>
<reference evidence="9" key="2">
    <citation type="submission" date="2015-02" db="UniProtKB">
        <authorList>
            <consortium name="EnsemblMetazoa"/>
        </authorList>
    </citation>
    <scope>IDENTIFICATION</scope>
</reference>
<keyword evidence="4 7" id="KW-0732">Signal</keyword>
<evidence type="ECO:0000256" key="7">
    <source>
        <dbReference type="SAM" id="SignalP"/>
    </source>
</evidence>
<dbReference type="InterPro" id="IPR022352">
    <property type="entry name" value="Ins/IGF/rlx"/>
</dbReference>
<dbReference type="InterPro" id="IPR016179">
    <property type="entry name" value="Insulin-like"/>
</dbReference>
<dbReference type="SMART" id="SM00078">
    <property type="entry name" value="IlGF"/>
    <property type="match status" value="1"/>
</dbReference>
<evidence type="ECO:0000256" key="2">
    <source>
        <dbReference type="ARBA" id="ARBA00011207"/>
    </source>
</evidence>
<evidence type="ECO:0000256" key="4">
    <source>
        <dbReference type="ARBA" id="ARBA00022729"/>
    </source>
</evidence>
<dbReference type="InterPro" id="IPR022353">
    <property type="entry name" value="Insulin_CS"/>
</dbReference>
<dbReference type="PANTHER" id="PTHR13647:SF4">
    <property type="entry name" value="INSULIN-LIKE PEPTIDE 1-RELATED"/>
    <property type="match status" value="1"/>
</dbReference>
<sequence length="118" mass="13216">MSSHLRTAAAVLILLSVVLSIAAQESAYFQELFTPHEIKIRAKQKYCGRNLVEVLQLVCARNVLNNLEAEEISDLLGNDFARSLMGIKHKIQTRGITDECCRKGCSFNELKSYCAEEP</sequence>
<dbReference type="PhylomeDB" id="T1JF91"/>
<keyword evidence="3" id="KW-0165">Cleavage on pair of basic residues</keyword>
<organism evidence="9 10">
    <name type="scientific">Strigamia maritima</name>
    <name type="common">European centipede</name>
    <name type="synonym">Geophilus maritimus</name>
    <dbReference type="NCBI Taxonomy" id="126957"/>
    <lineage>
        <taxon>Eukaryota</taxon>
        <taxon>Metazoa</taxon>
        <taxon>Ecdysozoa</taxon>
        <taxon>Arthropoda</taxon>
        <taxon>Myriapoda</taxon>
        <taxon>Chilopoda</taxon>
        <taxon>Pleurostigmophora</taxon>
        <taxon>Geophilomorpha</taxon>
        <taxon>Linotaeniidae</taxon>
        <taxon>Strigamia</taxon>
    </lineage>
</organism>
<keyword evidence="5" id="KW-1015">Disulfide bond</keyword>
<dbReference type="GO" id="GO:0005179">
    <property type="term" value="F:hormone activity"/>
    <property type="evidence" value="ECO:0007669"/>
    <property type="project" value="InterPro"/>
</dbReference>
<comment type="similarity">
    <text evidence="1 6">Belongs to the insulin family.</text>
</comment>
<proteinExistence type="inferred from homology"/>
<dbReference type="EnsemblMetazoa" id="SMAR012502-RA">
    <property type="protein sequence ID" value="SMAR012502-PA"/>
    <property type="gene ID" value="SMAR012502"/>
</dbReference>
<keyword evidence="10" id="KW-1185">Reference proteome</keyword>
<dbReference type="EMBL" id="JH432147">
    <property type="status" value="NOT_ANNOTATED_CDS"/>
    <property type="molecule type" value="Genomic_DNA"/>
</dbReference>
<dbReference type="AlphaFoldDB" id="T1JF91"/>
<comment type="subunit">
    <text evidence="2">Heterodimer of a B chain and an A chain linked by two disulfide bonds.</text>
</comment>
<dbReference type="HOGENOM" id="CLU_125164_1_1_1"/>
<evidence type="ECO:0000256" key="3">
    <source>
        <dbReference type="ARBA" id="ARBA00022685"/>
    </source>
</evidence>
<evidence type="ECO:0000256" key="5">
    <source>
        <dbReference type="ARBA" id="ARBA00023157"/>
    </source>
</evidence>
<evidence type="ECO:0000256" key="6">
    <source>
        <dbReference type="RuleBase" id="RU000406"/>
    </source>
</evidence>
<evidence type="ECO:0000313" key="9">
    <source>
        <dbReference type="EnsemblMetazoa" id="SMAR012502-PA"/>
    </source>
</evidence>
<feature type="domain" description="Insulin-like" evidence="8">
    <location>
        <begin position="44"/>
        <end position="114"/>
    </location>
</feature>
<dbReference type="OMA" id="GITDECC"/>
<dbReference type="Gene3D" id="1.10.100.10">
    <property type="entry name" value="Insulin-like"/>
    <property type="match status" value="1"/>
</dbReference>
<dbReference type="PRINTS" id="PR00276">
    <property type="entry name" value="INSULINFAMLY"/>
</dbReference>
<keyword evidence="6" id="KW-0964">Secreted</keyword>
<protein>
    <recommendedName>
        <fullName evidence="8">Insulin-like domain-containing protein</fullName>
    </recommendedName>
</protein>
<accession>T1JF91</accession>
<dbReference type="PROSITE" id="PS00262">
    <property type="entry name" value="INSULIN"/>
    <property type="match status" value="1"/>
</dbReference>
<dbReference type="SUPFAM" id="SSF56994">
    <property type="entry name" value="Insulin-like"/>
    <property type="match status" value="1"/>
</dbReference>
<dbReference type="STRING" id="126957.T1JF91"/>
<evidence type="ECO:0000256" key="1">
    <source>
        <dbReference type="ARBA" id="ARBA00009034"/>
    </source>
</evidence>
<feature type="signal peptide" evidence="7">
    <location>
        <begin position="1"/>
        <end position="23"/>
    </location>
</feature>
<dbReference type="GO" id="GO:0005576">
    <property type="term" value="C:extracellular region"/>
    <property type="evidence" value="ECO:0007669"/>
    <property type="project" value="UniProtKB-SubCell"/>
</dbReference>
<dbReference type="Pfam" id="PF00049">
    <property type="entry name" value="Insulin"/>
    <property type="match status" value="1"/>
</dbReference>
<name>T1JF91_STRMM</name>
<evidence type="ECO:0000259" key="8">
    <source>
        <dbReference type="SMART" id="SM00078"/>
    </source>
</evidence>
<dbReference type="InterPro" id="IPR036438">
    <property type="entry name" value="Insulin-like_sf"/>
</dbReference>
<dbReference type="Proteomes" id="UP000014500">
    <property type="component" value="Unassembled WGS sequence"/>
</dbReference>
<comment type="subcellular location">
    <subcellularLocation>
        <location evidence="6">Secreted</location>
    </subcellularLocation>
</comment>
<dbReference type="PANTHER" id="PTHR13647">
    <property type="entry name" value="INSULIN-LIKE PEPTIDE 2-RELATED"/>
    <property type="match status" value="1"/>
</dbReference>